<organism evidence="1">
    <name type="scientific">marine sediment metagenome</name>
    <dbReference type="NCBI Taxonomy" id="412755"/>
    <lineage>
        <taxon>unclassified sequences</taxon>
        <taxon>metagenomes</taxon>
        <taxon>ecological metagenomes</taxon>
    </lineage>
</organism>
<accession>X1EVJ3</accession>
<evidence type="ECO:0000313" key="1">
    <source>
        <dbReference type="EMBL" id="GAH12638.1"/>
    </source>
</evidence>
<protein>
    <recommendedName>
        <fullName evidence="2">DUF5050 domain-containing protein</fullName>
    </recommendedName>
</protein>
<proteinExistence type="predicted"/>
<sequence>LAVYNAMDGGTELYAVSDTDVYDVSSAGAGTAKTLTVTDGKFQWDNFGDGTNNWLIMVNGVDTPKYWNGTAWVQVTGATSPAITGLPTTDIVNLCIYHNRIYFLENDSLSFWYMPAGAAGGAAT</sequence>
<feature type="non-terminal residue" evidence="1">
    <location>
        <position position="1"/>
    </location>
</feature>
<evidence type="ECO:0008006" key="2">
    <source>
        <dbReference type="Google" id="ProtNLM"/>
    </source>
</evidence>
<reference evidence="1" key="1">
    <citation type="journal article" date="2014" name="Front. Microbiol.">
        <title>High frequency of phylogenetically diverse reductive dehalogenase-homologous genes in deep subseafloor sedimentary metagenomes.</title>
        <authorList>
            <person name="Kawai M."/>
            <person name="Futagami T."/>
            <person name="Toyoda A."/>
            <person name="Takaki Y."/>
            <person name="Nishi S."/>
            <person name="Hori S."/>
            <person name="Arai W."/>
            <person name="Tsubouchi T."/>
            <person name="Morono Y."/>
            <person name="Uchiyama I."/>
            <person name="Ito T."/>
            <person name="Fujiyama A."/>
            <person name="Inagaki F."/>
            <person name="Takami H."/>
        </authorList>
    </citation>
    <scope>NUCLEOTIDE SEQUENCE</scope>
    <source>
        <strain evidence="1">Expedition CK06-06</strain>
    </source>
</reference>
<dbReference type="AlphaFoldDB" id="X1EVJ3"/>
<dbReference type="EMBL" id="BART01039303">
    <property type="protein sequence ID" value="GAH12638.1"/>
    <property type="molecule type" value="Genomic_DNA"/>
</dbReference>
<feature type="non-terminal residue" evidence="1">
    <location>
        <position position="124"/>
    </location>
</feature>
<comment type="caution">
    <text evidence="1">The sequence shown here is derived from an EMBL/GenBank/DDBJ whole genome shotgun (WGS) entry which is preliminary data.</text>
</comment>
<name>X1EVJ3_9ZZZZ</name>
<gene>
    <name evidence="1" type="ORF">S01H4_64676</name>
</gene>